<sequence>MWIMHSDCFLSIVSKDCGPTELLVRARRNGDIEKVFPSAKVTRNTGTDYLYRAVIPRDAVKQALALMVDQIDYPNFKDSVEDRSLHAAYVGVWCAMAGLQHPPPDIERATHARSALTSKNTL</sequence>
<protein>
    <submittedName>
        <fullName evidence="1">Uncharacterized protein</fullName>
    </submittedName>
</protein>
<proteinExistence type="predicted"/>
<dbReference type="AlphaFoldDB" id="A0A1M5J2F0"/>
<dbReference type="RefSeq" id="WP_197689275.1">
    <property type="nucleotide sequence ID" value="NZ_LT670817.1"/>
</dbReference>
<name>A0A1M5J2F0_9BRAD</name>
<dbReference type="Proteomes" id="UP000189796">
    <property type="component" value="Chromosome I"/>
</dbReference>
<dbReference type="EMBL" id="LT670817">
    <property type="protein sequence ID" value="SHG34787.1"/>
    <property type="molecule type" value="Genomic_DNA"/>
</dbReference>
<gene>
    <name evidence="1" type="ORF">SAMN05443248_1232</name>
</gene>
<evidence type="ECO:0000313" key="2">
    <source>
        <dbReference type="Proteomes" id="UP000189796"/>
    </source>
</evidence>
<evidence type="ECO:0000313" key="1">
    <source>
        <dbReference type="EMBL" id="SHG34787.1"/>
    </source>
</evidence>
<accession>A0A1M5J2F0</accession>
<reference evidence="1 2" key="1">
    <citation type="submission" date="2016-11" db="EMBL/GenBank/DDBJ databases">
        <authorList>
            <person name="Jaros S."/>
            <person name="Januszkiewicz K."/>
            <person name="Wedrychowicz H."/>
        </authorList>
    </citation>
    <scope>NUCLEOTIDE SEQUENCE [LARGE SCALE GENOMIC DNA]</scope>
    <source>
        <strain evidence="1 2">GAS138</strain>
    </source>
</reference>
<organism evidence="1 2">
    <name type="scientific">Bradyrhizobium erythrophlei</name>
    <dbReference type="NCBI Taxonomy" id="1437360"/>
    <lineage>
        <taxon>Bacteria</taxon>
        <taxon>Pseudomonadati</taxon>
        <taxon>Pseudomonadota</taxon>
        <taxon>Alphaproteobacteria</taxon>
        <taxon>Hyphomicrobiales</taxon>
        <taxon>Nitrobacteraceae</taxon>
        <taxon>Bradyrhizobium</taxon>
    </lineage>
</organism>